<organism evidence="1 2">
    <name type="scientific">Paenibacillus antarcticus</name>
    <dbReference type="NCBI Taxonomy" id="253703"/>
    <lineage>
        <taxon>Bacteria</taxon>
        <taxon>Bacillati</taxon>
        <taxon>Bacillota</taxon>
        <taxon>Bacilli</taxon>
        <taxon>Bacillales</taxon>
        <taxon>Paenibacillaceae</taxon>
        <taxon>Paenibacillus</taxon>
    </lineage>
</organism>
<gene>
    <name evidence="1" type="ORF">PBAT_01070</name>
</gene>
<sequence length="150" mass="16524">MKKIGSRIYYDVVSGEVLVNTGDRIVFDDYVTPSIESDFSSFSKLSERNPESVGVLELLYVAYKEEFKLQNGYRVSVSTKTLEFSYPDLSEPEAPPVFGKPLTEQIANLELQNTELMLAVAELASVSETDKMETQLAIAELASIITGGVA</sequence>
<comment type="caution">
    <text evidence="1">The sequence shown here is derived from an EMBL/GenBank/DDBJ whole genome shotgun (WGS) entry which is preliminary data.</text>
</comment>
<reference evidence="1 2" key="1">
    <citation type="submission" date="2016-03" db="EMBL/GenBank/DDBJ databases">
        <title>Draft genome sequence of Paenibacillus antarcticus CECT 5836.</title>
        <authorList>
            <person name="Shin S.-K."/>
            <person name="Yi H."/>
        </authorList>
    </citation>
    <scope>NUCLEOTIDE SEQUENCE [LARGE SCALE GENOMIC DNA]</scope>
    <source>
        <strain evidence="1 2">CECT 5836</strain>
    </source>
</reference>
<evidence type="ECO:0000313" key="2">
    <source>
        <dbReference type="Proteomes" id="UP000077355"/>
    </source>
</evidence>
<proteinExistence type="predicted"/>
<dbReference type="Proteomes" id="UP000077355">
    <property type="component" value="Unassembled WGS sequence"/>
</dbReference>
<evidence type="ECO:0000313" key="1">
    <source>
        <dbReference type="EMBL" id="OAB48262.1"/>
    </source>
</evidence>
<protein>
    <submittedName>
        <fullName evidence="1">Uncharacterized protein</fullName>
    </submittedName>
</protein>
<dbReference type="EMBL" id="LVJI01000001">
    <property type="protein sequence ID" value="OAB48262.1"/>
    <property type="molecule type" value="Genomic_DNA"/>
</dbReference>
<name>A0A168QVD5_9BACL</name>
<keyword evidence="2" id="KW-1185">Reference proteome</keyword>
<accession>A0A168QVD5</accession>
<dbReference type="RefSeq" id="WP_068645898.1">
    <property type="nucleotide sequence ID" value="NZ_CP043611.1"/>
</dbReference>
<dbReference type="AlphaFoldDB" id="A0A168QVD5"/>